<protein>
    <submittedName>
        <fullName evidence="3">Uncharacterized protein</fullName>
    </submittedName>
</protein>
<gene>
    <name evidence="3" type="ORF">TrCOL_g7654</name>
</gene>
<feature type="compositionally biased region" description="Acidic residues" evidence="1">
    <location>
        <begin position="2403"/>
        <end position="2432"/>
    </location>
</feature>
<feature type="compositionally biased region" description="Basic residues" evidence="1">
    <location>
        <begin position="2368"/>
        <end position="2381"/>
    </location>
</feature>
<feature type="compositionally biased region" description="Low complexity" evidence="1">
    <location>
        <begin position="2445"/>
        <end position="2459"/>
    </location>
</feature>
<dbReference type="EMBL" id="BRYA01000146">
    <property type="protein sequence ID" value="GMI41283.1"/>
    <property type="molecule type" value="Genomic_DNA"/>
</dbReference>
<feature type="region of interest" description="Disordered" evidence="1">
    <location>
        <begin position="2500"/>
        <end position="2626"/>
    </location>
</feature>
<keyword evidence="2" id="KW-1133">Transmembrane helix</keyword>
<evidence type="ECO:0000313" key="3">
    <source>
        <dbReference type="EMBL" id="GMI41283.1"/>
    </source>
</evidence>
<feature type="compositionally biased region" description="Basic residues" evidence="1">
    <location>
        <begin position="2341"/>
        <end position="2361"/>
    </location>
</feature>
<feature type="compositionally biased region" description="Pro residues" evidence="1">
    <location>
        <begin position="482"/>
        <end position="493"/>
    </location>
</feature>
<accession>A0A9W7GDU6</accession>
<feature type="compositionally biased region" description="Polar residues" evidence="1">
    <location>
        <begin position="2433"/>
        <end position="2444"/>
    </location>
</feature>
<sequence length="2885" mass="314006">MISFISLPLSVHSIPLYLYYPLLLLILLKSLSLTLSLALSALFRFLILPALLPVKTEHDLMLPRAKYSFKAKSIKPSGLVFLNIFSLKFIFGLLQGTIVRGSAIVGLHIPGVSASIVISEAAPGEVRVKEEDLGEVGGKSGQGENGQDGIRRSISFPELKRNASLQSVNVRDVLSLHNPLNKFLASTGIPRAIFWTLSFLVLSVGGGTVTLNLPGGETAELKLPVVTLSFKHSLRTGTLLLSVSPFTVSGGTGGSEVNAEGMSLAVRWNLGNRGGIAPGDVRLDVKQVKVKVGREDGEALSTLFGKRGEGIGKYEKGQKQTTGAPKTPRDILTMLAEKLPVSQVLELLPLTRLFLAISEVSLSFVDEGKSYGLRVRDAEVSAKAFDSRKGVTEGEIALTVMAIETELSGGGGEEDKEQRPAVIKRLQVKINAREDEEGVELDVEAMGTPEVELGEEGMEALERMRELIESNGNAANNRGAEQPPPELPLPNPKPASSLPAKEIKSISIALSLLRLEVSLPLPTSNLSFTVSALRGFTQLDLNKDMPKVYVDCMGIGVELGGSNGGLRLLSVDCVSLTVTPPPPDPDALPVLSIAADCEHVIAEIVPQMFMHGGSWVAMLTKHLGLTFKPFDVDVPTATRDGIKPLQEMYEIMLSRRTDPTLLSPEGDPNSDEPTQTILQLRFNVSDITALFPYSTKPSSSSTLTSVPEYLKLRQSPGFTVESVDVSGFTFELEKNLSTGHEEFRLHLTEIAMQTLFPPSPSPYITVAWFGIEQYTSFKHLNIFARRARVNWTAEKTLGVVRAARSITYSVWDMLLAVREQMQLNQSNSFPGTPPYSDPEAYVKAMNMLPFLISGDGNVVKRLCFTDIGVNMCFPDDNQVVAEPSISVKLESFVSQELPEHFSFNGVVVSLLEEDVLRVSEFRLKHCLDKQTHLTSGRKLMDLRVRHHLCGASLPSAPEDVLRDDGFRIDVLDVLIVFPHRIHNYGSVLYPVLLNLGAAGKAFLSQKGSWTPEEKTSFRELFWRPPPLSHDASYSRLLLDAGCDVLDTAPKPSVWLNLQNVSLCVADDPMEAWLGYIIPHKEAAAEFNEFLDLDTKGAAWVHRTSRDRERLQTIIKGNYNLTDALPPSLLMLCVKDCSIDVTFPKHDLEATRRTVGSFEGNMLQILDSDVQFELLASSNVDINALCVEVKLRGQPEPLVNIEEASISCSSAVCLPKTLLHHYTSHSALMDGTNVKLLVPTHLPKAFAIVNLHARNVKAGFRTTSLYAMQEVAGVCGKMTEGEGEWLWWDLIRQVVNAKAKVTVESVELNVLGGKEGGKEDKVKIGMAFINIEYEEKIARIEGCDVNVTLLPSNKYVPPLVSLPHFSASVGLSWTSATEYSFFHPFLTAGGEEVTKWQQRKVDFKSKGLAVTGSVCLMKGLYDSHGNLKSYPFAHGGGSYSISRRCIDTPTVTFYFDDMIEQSIRLARFLSTIPPFPKKCLGVNLGIHALVSHTNKVDFDVKVESLEVCFMNGNPVTGAGIVGVRMGLEKEVGISLKLTKWAKQDPIPDPFATGAIVLPSTSWVLLKFNLFTGVINGRICTKNSGSRGKFLFTIEKIEVRGGGRGGLVRGGDEGGVRGGGEDFRMRGMIDFASTDDSSSPSPKMGGQNRHQRLSRSSMQAAEGGVDMNSEPESFLVAVSVKGFKLLSTEDANEAILTLGKHVMKRTLSLVTSKFKPPAALREYLDMAAGIRREDGENLDETEFGGEGDRSSDDGSSFGGSSIGSSIDSPRNSRYRGESDVSINTFVSRNFDTSSKRGARSGLNVGMVETSGSKLRSKGQTMKRMLIMEIIEPQIQLMDNRGKGCILFALARVTLQNRCGLSDDGDDVRRLQNLVFRQGTRWTEVFMSSVKGAQLHVAPADVDVGAGVVWLPGTAFKEGNEGVSVGGEKNNEEVSSGESGLDSDTDSDVEFNLSDMLEGSGFSDMGVGGGKFGTFLPIFHHDDLENVNSVEVDALIMHTGLMPSAVIRGEAARFNFGIDQQQLKILSSFINNFGVGDMGEDEGGGEGKQKVLNPSVWEPKSMTIIEIWQRRQSLSWEAKRLRSSPQLTDRLAERLTRIEAEAAECLRSLEDRISKFTLRARQLEVRPNLQLFLLLPSVVLELKAVSKGLGRRNDPFMRLRISGVGVTVSSYEGGDISVLLSVHAIRVDGFERSHGAAKLEGKNMVGGFGYGYANKLRGKYGSGSGRAARLPAEWDEGGNVDMVSILLVVGEGGEASDEWEFLVRHFEVNIVPLVVTITKSQITGIISFFTQGGLMGSKERRREKKGERRLERAKKKFLGEGLGGAAKEEKEDQEDEGEEEGGLKMKKSKKSKKNKKNKKEKTGKKGGLISKMKKLGNVKKKLGGKNKGEDEGNRDSGGGYGGVYGDDGEGNDDNDDYDIEEEEEEEESSDSEDETSSATVETSSLGFSASNPSSTTTTVTSSPIMSVLRKFPGSPGVSLSGEKKKSGGKRMFKKLFKKIGSPLSRSSAIETVERGPGWDRSEARSEGRSEGRSGAISEDLLEIPQNTAEGSRSRAASWESLGSAGSRRSSDGDYEDAETGRASIGGDALAPLQGGQQSPQQSPQQSISAGKSPPASPGSRRGSVSVSQGVIHIRRPSVKRGSLLAAEILGGVSRGVRKGVRVSVKGVEKGLKSINPLQLINTGDPAVMAGRKNGKKDDLGSKVVAFQRVRLGEVNVFVSYRGEGWINIEDFDDLRLTVHEVLYRGKVCTLLSMGLNLRRRVVLDLLGQVGRNFENIGAFFAKKFSFNGGGMGCVKGEGGYELKGEEDERMMDFGWGGEDDGRDMDSSGGWGENPLRRDSVTIQKNNGDAAVKKFRRGVMEKKDGREVWNEAEKEKEKARGLLWGGQGS</sequence>
<feature type="region of interest" description="Disordered" evidence="1">
    <location>
        <begin position="2293"/>
        <end position="2488"/>
    </location>
</feature>
<reference evidence="4" key="1">
    <citation type="journal article" date="2023" name="Commun. Biol.">
        <title>Genome analysis of Parmales, the sister group of diatoms, reveals the evolutionary specialization of diatoms from phago-mixotrophs to photoautotrophs.</title>
        <authorList>
            <person name="Ban H."/>
            <person name="Sato S."/>
            <person name="Yoshikawa S."/>
            <person name="Yamada K."/>
            <person name="Nakamura Y."/>
            <person name="Ichinomiya M."/>
            <person name="Sato N."/>
            <person name="Blanc-Mathieu R."/>
            <person name="Endo H."/>
            <person name="Kuwata A."/>
            <person name="Ogata H."/>
        </authorList>
    </citation>
    <scope>NUCLEOTIDE SEQUENCE [LARGE SCALE GENOMIC DNA]</scope>
</reference>
<feature type="region of interest" description="Disordered" evidence="1">
    <location>
        <begin position="1917"/>
        <end position="1942"/>
    </location>
</feature>
<feature type="compositionally biased region" description="Basic and acidic residues" evidence="1">
    <location>
        <begin position="2863"/>
        <end position="2876"/>
    </location>
</feature>
<feature type="compositionally biased region" description="Low complexity" evidence="1">
    <location>
        <begin position="2590"/>
        <end position="2624"/>
    </location>
</feature>
<evidence type="ECO:0000256" key="1">
    <source>
        <dbReference type="SAM" id="MobiDB-lite"/>
    </source>
</evidence>
<feature type="compositionally biased region" description="Acidic residues" evidence="1">
    <location>
        <begin position="1734"/>
        <end position="1743"/>
    </location>
</feature>
<organism evidence="3 4">
    <name type="scientific">Triparma columacea</name>
    <dbReference type="NCBI Taxonomy" id="722753"/>
    <lineage>
        <taxon>Eukaryota</taxon>
        <taxon>Sar</taxon>
        <taxon>Stramenopiles</taxon>
        <taxon>Ochrophyta</taxon>
        <taxon>Bolidophyceae</taxon>
        <taxon>Parmales</taxon>
        <taxon>Triparmaceae</taxon>
        <taxon>Triparma</taxon>
    </lineage>
</organism>
<evidence type="ECO:0000256" key="2">
    <source>
        <dbReference type="SAM" id="Phobius"/>
    </source>
</evidence>
<dbReference type="OrthoDB" id="199262at2759"/>
<feature type="region of interest" description="Disordered" evidence="1">
    <location>
        <begin position="2863"/>
        <end position="2885"/>
    </location>
</feature>
<dbReference type="Proteomes" id="UP001165065">
    <property type="component" value="Unassembled WGS sequence"/>
</dbReference>
<feature type="region of interest" description="Disordered" evidence="1">
    <location>
        <begin position="474"/>
        <end position="498"/>
    </location>
</feature>
<feature type="compositionally biased region" description="Basic and acidic residues" evidence="1">
    <location>
        <begin position="2294"/>
        <end position="2307"/>
    </location>
</feature>
<dbReference type="InterPro" id="IPR045167">
    <property type="entry name" value="Hobbit"/>
</dbReference>
<keyword evidence="2" id="KW-0812">Transmembrane</keyword>
<feature type="compositionally biased region" description="Acidic residues" evidence="1">
    <location>
        <begin position="2328"/>
        <end position="2337"/>
    </location>
</feature>
<evidence type="ECO:0000313" key="4">
    <source>
        <dbReference type="Proteomes" id="UP001165065"/>
    </source>
</evidence>
<feature type="transmembrane region" description="Helical" evidence="2">
    <location>
        <begin position="23"/>
        <end position="52"/>
    </location>
</feature>
<dbReference type="PANTHER" id="PTHR15678:SF6">
    <property type="entry name" value="BRIDGE-LIKE LIPID TRANSFER PROTEIN FAMILY MEMBER 2"/>
    <property type="match status" value="1"/>
</dbReference>
<keyword evidence="4" id="KW-1185">Reference proteome</keyword>
<feature type="region of interest" description="Disordered" evidence="1">
    <location>
        <begin position="1629"/>
        <end position="1664"/>
    </location>
</feature>
<proteinExistence type="predicted"/>
<feature type="compositionally biased region" description="Basic and acidic residues" evidence="1">
    <location>
        <begin position="2508"/>
        <end position="2528"/>
    </location>
</feature>
<feature type="transmembrane region" description="Helical" evidence="2">
    <location>
        <begin position="73"/>
        <end position="94"/>
    </location>
</feature>
<name>A0A9W7GDU6_9STRA</name>
<dbReference type="PANTHER" id="PTHR15678">
    <property type="entry name" value="ANTIGEN MLAA-22-RELATED"/>
    <property type="match status" value="1"/>
</dbReference>
<keyword evidence="2" id="KW-0472">Membrane</keyword>
<comment type="caution">
    <text evidence="3">The sequence shown here is derived from an EMBL/GenBank/DDBJ whole genome shotgun (WGS) entry which is preliminary data.</text>
</comment>
<feature type="compositionally biased region" description="Gly residues" evidence="1">
    <location>
        <begin position="2392"/>
        <end position="2402"/>
    </location>
</feature>
<feature type="region of interest" description="Disordered" evidence="1">
    <location>
        <begin position="1730"/>
        <end position="1775"/>
    </location>
</feature>